<accession>A0ABU5JWR5</accession>
<dbReference type="NCBIfam" id="TIGR04223">
    <property type="entry name" value="quorum_AgrD"/>
    <property type="match status" value="1"/>
</dbReference>
<evidence type="ECO:0000313" key="2">
    <source>
        <dbReference type="Proteomes" id="UP001291930"/>
    </source>
</evidence>
<dbReference type="RefSeq" id="WP_374217869.1">
    <property type="nucleotide sequence ID" value="NZ_JAXOVW010000023.1"/>
</dbReference>
<reference evidence="2" key="1">
    <citation type="submission" date="2023-11" db="EMBL/GenBank/DDBJ databases">
        <title>Genome Sequence of Bacillus pseudomycoides stain BUPM19.</title>
        <authorList>
            <person name="Farhat A."/>
        </authorList>
    </citation>
    <scope>NUCLEOTIDE SEQUENCE [LARGE SCALE GENOMIC DNA]</scope>
    <source>
        <strain evidence="2">BUPM19</strain>
    </source>
</reference>
<evidence type="ECO:0000313" key="1">
    <source>
        <dbReference type="EMBL" id="MDZ5607874.1"/>
    </source>
</evidence>
<dbReference type="EMBL" id="JAXOVW010000023">
    <property type="protein sequence ID" value="MDZ5607874.1"/>
    <property type="molecule type" value="Genomic_DNA"/>
</dbReference>
<sequence length="46" mass="5335">MVYLVEKLVTILGELLMKLASFGSLHMCWGFLDEEELPEELKCNDF</sequence>
<dbReference type="InterPro" id="IPR009229">
    <property type="entry name" value="AgrD"/>
</dbReference>
<proteinExistence type="predicted"/>
<protein>
    <submittedName>
        <fullName evidence="1">Cyclic lactone autoinducer peptide</fullName>
    </submittedName>
</protein>
<dbReference type="Proteomes" id="UP001291930">
    <property type="component" value="Unassembled WGS sequence"/>
</dbReference>
<keyword evidence="2" id="KW-1185">Reference proteome</keyword>
<gene>
    <name evidence="1" type="ORF">U2I54_12390</name>
</gene>
<name>A0ABU5JWR5_9BACI</name>
<organism evidence="1 2">
    <name type="scientific">Bacillus bingmayongensis</name>
    <dbReference type="NCBI Taxonomy" id="1150157"/>
    <lineage>
        <taxon>Bacteria</taxon>
        <taxon>Bacillati</taxon>
        <taxon>Bacillota</taxon>
        <taxon>Bacilli</taxon>
        <taxon>Bacillales</taxon>
        <taxon>Bacillaceae</taxon>
        <taxon>Bacillus</taxon>
    </lineage>
</organism>
<comment type="caution">
    <text evidence="1">The sequence shown here is derived from an EMBL/GenBank/DDBJ whole genome shotgun (WGS) entry which is preliminary data.</text>
</comment>